<proteinExistence type="predicted"/>
<reference evidence="2" key="1">
    <citation type="journal article" date="2019" name="Int. J. Syst. Evol. Microbiol.">
        <title>The Global Catalogue of Microorganisms (GCM) 10K type strain sequencing project: providing services to taxonomists for standard genome sequencing and annotation.</title>
        <authorList>
            <consortium name="The Broad Institute Genomics Platform"/>
            <consortium name="The Broad Institute Genome Sequencing Center for Infectious Disease"/>
            <person name="Wu L."/>
            <person name="Ma J."/>
        </authorList>
    </citation>
    <scope>NUCLEOTIDE SEQUENCE [LARGE SCALE GENOMIC DNA]</scope>
    <source>
        <strain evidence="2">JCM 18959</strain>
    </source>
</reference>
<accession>A0ABP9LUD9</accession>
<evidence type="ECO:0000313" key="1">
    <source>
        <dbReference type="EMBL" id="GAA5083433.1"/>
    </source>
</evidence>
<organism evidence="1 2">
    <name type="scientific">Microbacterium yannicii</name>
    <dbReference type="NCBI Taxonomy" id="671622"/>
    <lineage>
        <taxon>Bacteria</taxon>
        <taxon>Bacillati</taxon>
        <taxon>Actinomycetota</taxon>
        <taxon>Actinomycetes</taxon>
        <taxon>Micrococcales</taxon>
        <taxon>Microbacteriaceae</taxon>
        <taxon>Microbacterium</taxon>
    </lineage>
</organism>
<dbReference type="EMBL" id="BAABKZ010000001">
    <property type="protein sequence ID" value="GAA5083433.1"/>
    <property type="molecule type" value="Genomic_DNA"/>
</dbReference>
<comment type="caution">
    <text evidence="1">The sequence shown here is derived from an EMBL/GenBank/DDBJ whole genome shotgun (WGS) entry which is preliminary data.</text>
</comment>
<gene>
    <name evidence="1" type="ORF">GCM10025760_00060</name>
</gene>
<name>A0ABP9LUD9_9MICO</name>
<sequence length="113" mass="11746">MSGPLPESGTSEGALVEGFPSEVMGEIEGSEVLSSSIAAAGDTMQVTLVARTDATPESIRSHYTELWTSLGLSEATMSDGNLGYVGPYESLTLAVSTSGTGIQYSIYGVFRTK</sequence>
<evidence type="ECO:0000313" key="2">
    <source>
        <dbReference type="Proteomes" id="UP001501407"/>
    </source>
</evidence>
<keyword evidence="2" id="KW-1185">Reference proteome</keyword>
<dbReference type="Proteomes" id="UP001501407">
    <property type="component" value="Unassembled WGS sequence"/>
</dbReference>
<dbReference type="RefSeq" id="WP_194414872.1">
    <property type="nucleotide sequence ID" value="NZ_BAABKZ010000001.1"/>
</dbReference>
<protein>
    <submittedName>
        <fullName evidence="1">Uncharacterized protein</fullName>
    </submittedName>
</protein>